<accession>A0AAE0HYF6</accession>
<dbReference type="Proteomes" id="UP001283341">
    <property type="component" value="Unassembled WGS sequence"/>
</dbReference>
<proteinExistence type="predicted"/>
<keyword evidence="2" id="KW-1185">Reference proteome</keyword>
<dbReference type="AlphaFoldDB" id="A0AAE0HYF6"/>
<gene>
    <name evidence="1" type="ORF">B0H66DRAFT_537497</name>
</gene>
<comment type="caution">
    <text evidence="1">The sequence shown here is derived from an EMBL/GenBank/DDBJ whole genome shotgun (WGS) entry which is preliminary data.</text>
</comment>
<organism evidence="1 2">
    <name type="scientific">Apodospora peruviana</name>
    <dbReference type="NCBI Taxonomy" id="516989"/>
    <lineage>
        <taxon>Eukaryota</taxon>
        <taxon>Fungi</taxon>
        <taxon>Dikarya</taxon>
        <taxon>Ascomycota</taxon>
        <taxon>Pezizomycotina</taxon>
        <taxon>Sordariomycetes</taxon>
        <taxon>Sordariomycetidae</taxon>
        <taxon>Sordariales</taxon>
        <taxon>Lasiosphaeriaceae</taxon>
        <taxon>Apodospora</taxon>
    </lineage>
</organism>
<sequence>MGEACGGLLRVNPVQCIPYYHISNEIKQGWHPKPSSEKIDRVLRPYQKYHERALDQQYQEMSKSIEFGVEVKPNGELNDASLYNFDDGDWTSILLRIPELCGVNQMLDESNHHHHRYPIDTVLDKDEQQDMGENCVVTMLYVIDETEIRERMAKIMWLDAHGRCLWWNRIQQIGMTDFTGA</sequence>
<reference evidence="1" key="2">
    <citation type="submission" date="2023-06" db="EMBL/GenBank/DDBJ databases">
        <authorList>
            <consortium name="Lawrence Berkeley National Laboratory"/>
            <person name="Haridas S."/>
            <person name="Hensen N."/>
            <person name="Bonometti L."/>
            <person name="Westerberg I."/>
            <person name="Brannstrom I.O."/>
            <person name="Guillou S."/>
            <person name="Cros-Aarteil S."/>
            <person name="Calhoun S."/>
            <person name="Kuo A."/>
            <person name="Mondo S."/>
            <person name="Pangilinan J."/>
            <person name="Riley R."/>
            <person name="Labutti K."/>
            <person name="Andreopoulos B."/>
            <person name="Lipzen A."/>
            <person name="Chen C."/>
            <person name="Yanf M."/>
            <person name="Daum C."/>
            <person name="Ng V."/>
            <person name="Clum A."/>
            <person name="Steindorff A."/>
            <person name="Ohm R."/>
            <person name="Martin F."/>
            <person name="Silar P."/>
            <person name="Natvig D."/>
            <person name="Lalanne C."/>
            <person name="Gautier V."/>
            <person name="Ament-Velasquez S.L."/>
            <person name="Kruys A."/>
            <person name="Hutchinson M.I."/>
            <person name="Powell A.J."/>
            <person name="Barry K."/>
            <person name="Miller A.N."/>
            <person name="Grigoriev I.V."/>
            <person name="Debuchy R."/>
            <person name="Gladieux P."/>
            <person name="Thoren M.H."/>
            <person name="Johannesson H."/>
        </authorList>
    </citation>
    <scope>NUCLEOTIDE SEQUENCE</scope>
    <source>
        <strain evidence="1">CBS 118394</strain>
    </source>
</reference>
<name>A0AAE0HYF6_9PEZI</name>
<reference evidence="1" key="1">
    <citation type="journal article" date="2023" name="Mol. Phylogenet. Evol.">
        <title>Genome-scale phylogeny and comparative genomics of the fungal order Sordariales.</title>
        <authorList>
            <person name="Hensen N."/>
            <person name="Bonometti L."/>
            <person name="Westerberg I."/>
            <person name="Brannstrom I.O."/>
            <person name="Guillou S."/>
            <person name="Cros-Aarteil S."/>
            <person name="Calhoun S."/>
            <person name="Haridas S."/>
            <person name="Kuo A."/>
            <person name="Mondo S."/>
            <person name="Pangilinan J."/>
            <person name="Riley R."/>
            <person name="LaButti K."/>
            <person name="Andreopoulos B."/>
            <person name="Lipzen A."/>
            <person name="Chen C."/>
            <person name="Yan M."/>
            <person name="Daum C."/>
            <person name="Ng V."/>
            <person name="Clum A."/>
            <person name="Steindorff A."/>
            <person name="Ohm R.A."/>
            <person name="Martin F."/>
            <person name="Silar P."/>
            <person name="Natvig D.O."/>
            <person name="Lalanne C."/>
            <person name="Gautier V."/>
            <person name="Ament-Velasquez S.L."/>
            <person name="Kruys A."/>
            <person name="Hutchinson M.I."/>
            <person name="Powell A.J."/>
            <person name="Barry K."/>
            <person name="Miller A.N."/>
            <person name="Grigoriev I.V."/>
            <person name="Debuchy R."/>
            <person name="Gladieux P."/>
            <person name="Hiltunen Thoren M."/>
            <person name="Johannesson H."/>
        </authorList>
    </citation>
    <scope>NUCLEOTIDE SEQUENCE</scope>
    <source>
        <strain evidence="1">CBS 118394</strain>
    </source>
</reference>
<protein>
    <submittedName>
        <fullName evidence="1">Uncharacterized protein</fullName>
    </submittedName>
</protein>
<evidence type="ECO:0000313" key="2">
    <source>
        <dbReference type="Proteomes" id="UP001283341"/>
    </source>
</evidence>
<evidence type="ECO:0000313" key="1">
    <source>
        <dbReference type="EMBL" id="KAK3314256.1"/>
    </source>
</evidence>
<dbReference type="EMBL" id="JAUEDM010000007">
    <property type="protein sequence ID" value="KAK3314256.1"/>
    <property type="molecule type" value="Genomic_DNA"/>
</dbReference>